<dbReference type="InterPro" id="IPR036866">
    <property type="entry name" value="RibonucZ/Hydroxyglut_hydro"/>
</dbReference>
<dbReference type="STRING" id="1797469.A3F08_03675"/>
<proteinExistence type="predicted"/>
<dbReference type="Pfam" id="PF13483">
    <property type="entry name" value="Lactamase_B_3"/>
    <property type="match status" value="1"/>
</dbReference>
<gene>
    <name evidence="1" type="ORF">A3F08_03675</name>
</gene>
<dbReference type="Proteomes" id="UP000176451">
    <property type="component" value="Unassembled WGS sequence"/>
</dbReference>
<reference evidence="1 2" key="1">
    <citation type="journal article" date="2016" name="Nat. Commun.">
        <title>Thousands of microbial genomes shed light on interconnected biogeochemical processes in an aquifer system.</title>
        <authorList>
            <person name="Anantharaman K."/>
            <person name="Brown C.T."/>
            <person name="Hug L.A."/>
            <person name="Sharon I."/>
            <person name="Castelle C.J."/>
            <person name="Probst A.J."/>
            <person name="Thomas B.C."/>
            <person name="Singh A."/>
            <person name="Wilkins M.J."/>
            <person name="Karaoz U."/>
            <person name="Brodie E.L."/>
            <person name="Williams K.H."/>
            <person name="Hubbard S.S."/>
            <person name="Banfield J.F."/>
        </authorList>
    </citation>
    <scope>NUCLEOTIDE SEQUENCE [LARGE SCALE GENOMIC DNA]</scope>
</reference>
<dbReference type="AlphaFoldDB" id="A0A1F5EHW2"/>
<organism evidence="1 2">
    <name type="scientific">Candidatus Berkelbacteria bacterium RIFCSPHIGHO2_12_FULL_36_9</name>
    <dbReference type="NCBI Taxonomy" id="1797469"/>
    <lineage>
        <taxon>Bacteria</taxon>
        <taxon>Candidatus Berkelbacteria</taxon>
    </lineage>
</organism>
<dbReference type="EMBL" id="MEZV01000021">
    <property type="protein sequence ID" value="OGD67019.1"/>
    <property type="molecule type" value="Genomic_DNA"/>
</dbReference>
<sequence>MTINFHGEGNFEIKCKEGTVITGEKMKINEFEIPGAGEYEVTGISAEMTDGIFTFRSEDMNLTYLRRKNPLNDSELERVKDTDILFIPIFELMESKTAIEVINQIEPKIVLPMFYQTIEQVKEIEGLSPETSDQLKITKLNLPQEERKVIVLTKR</sequence>
<accession>A0A1F5EHW2</accession>
<evidence type="ECO:0000313" key="1">
    <source>
        <dbReference type="EMBL" id="OGD67019.1"/>
    </source>
</evidence>
<comment type="caution">
    <text evidence="1">The sequence shown here is derived from an EMBL/GenBank/DDBJ whole genome shotgun (WGS) entry which is preliminary data.</text>
</comment>
<evidence type="ECO:0008006" key="3">
    <source>
        <dbReference type="Google" id="ProtNLM"/>
    </source>
</evidence>
<protein>
    <recommendedName>
        <fullName evidence="3">Zn-dependent hydrolase</fullName>
    </recommendedName>
</protein>
<evidence type="ECO:0000313" key="2">
    <source>
        <dbReference type="Proteomes" id="UP000176451"/>
    </source>
</evidence>
<name>A0A1F5EHW2_9BACT</name>
<dbReference type="Gene3D" id="3.60.15.10">
    <property type="entry name" value="Ribonuclease Z/Hydroxyacylglutathione hydrolase-like"/>
    <property type="match status" value="1"/>
</dbReference>